<dbReference type="PROSITE" id="PS51375">
    <property type="entry name" value="PPR"/>
    <property type="match status" value="8"/>
</dbReference>
<evidence type="ECO:0000256" key="1">
    <source>
        <dbReference type="ARBA" id="ARBA00007626"/>
    </source>
</evidence>
<feature type="region of interest" description="Disordered" evidence="4">
    <location>
        <begin position="57"/>
        <end position="93"/>
    </location>
</feature>
<dbReference type="EMBL" id="JAKUCV010000752">
    <property type="protein sequence ID" value="KAJ4848918.1"/>
    <property type="molecule type" value="Genomic_DNA"/>
</dbReference>
<evidence type="ECO:0000313" key="7">
    <source>
        <dbReference type="Proteomes" id="UP001141552"/>
    </source>
</evidence>
<comment type="similarity">
    <text evidence="1">Belongs to the PPR family. P subfamily.</text>
</comment>
<dbReference type="Pfam" id="PF13041">
    <property type="entry name" value="PPR_2"/>
    <property type="match status" value="2"/>
</dbReference>
<feature type="repeat" description="PPR" evidence="3">
    <location>
        <begin position="249"/>
        <end position="283"/>
    </location>
</feature>
<dbReference type="InterPro" id="IPR002885">
    <property type="entry name" value="PPR_rpt"/>
</dbReference>
<evidence type="ECO:0000313" key="6">
    <source>
        <dbReference type="EMBL" id="KAJ4848918.1"/>
    </source>
</evidence>
<feature type="repeat" description="PPR" evidence="3">
    <location>
        <begin position="424"/>
        <end position="458"/>
    </location>
</feature>
<dbReference type="OrthoDB" id="185373at2759"/>
<keyword evidence="2" id="KW-0677">Repeat</keyword>
<protein>
    <submittedName>
        <fullName evidence="6">Pentatricopeptide repeat-containing protein, chloroplastic</fullName>
    </submittedName>
</protein>
<evidence type="ECO:0000256" key="3">
    <source>
        <dbReference type="PROSITE-ProRule" id="PRU00708"/>
    </source>
</evidence>
<dbReference type="GO" id="GO:0042134">
    <property type="term" value="F:rRNA primary transcript binding"/>
    <property type="evidence" value="ECO:0007669"/>
    <property type="project" value="TreeGrafter"/>
</dbReference>
<name>A0A9Q0GFZ0_9ROSI</name>
<dbReference type="Pfam" id="PF17177">
    <property type="entry name" value="PPR_long"/>
    <property type="match status" value="1"/>
</dbReference>
<proteinExistence type="inferred from homology"/>
<comment type="caution">
    <text evidence="6">The sequence shown here is derived from an EMBL/GenBank/DDBJ whole genome shotgun (WGS) entry which is preliminary data.</text>
</comment>
<feature type="repeat" description="PPR" evidence="3">
    <location>
        <begin position="179"/>
        <end position="213"/>
    </location>
</feature>
<feature type="repeat" description="PPR" evidence="3">
    <location>
        <begin position="354"/>
        <end position="388"/>
    </location>
</feature>
<dbReference type="PANTHER" id="PTHR47447:SF12">
    <property type="entry name" value="PENTATRICOPEPTIDE REPEAT-CONTAINING PROTEIN ATP4 HOMOLOG, CHLOROPLASTIC"/>
    <property type="match status" value="1"/>
</dbReference>
<dbReference type="InterPro" id="IPR011990">
    <property type="entry name" value="TPR-like_helical_dom_sf"/>
</dbReference>
<dbReference type="Gene3D" id="1.25.40.10">
    <property type="entry name" value="Tetratricopeptide repeat domain"/>
    <property type="match status" value="3"/>
</dbReference>
<dbReference type="InterPro" id="IPR033443">
    <property type="entry name" value="PROP1-like_PPR_dom"/>
</dbReference>
<dbReference type="GO" id="GO:0045727">
    <property type="term" value="P:positive regulation of translation"/>
    <property type="evidence" value="ECO:0007669"/>
    <property type="project" value="TreeGrafter"/>
</dbReference>
<dbReference type="NCBIfam" id="TIGR00756">
    <property type="entry name" value="PPR"/>
    <property type="match status" value="7"/>
</dbReference>
<dbReference type="GO" id="GO:0009658">
    <property type="term" value="P:chloroplast organization"/>
    <property type="evidence" value="ECO:0007669"/>
    <property type="project" value="UniProtKB-ARBA"/>
</dbReference>
<feature type="compositionally biased region" description="Polar residues" evidence="4">
    <location>
        <begin position="57"/>
        <end position="74"/>
    </location>
</feature>
<evidence type="ECO:0000256" key="2">
    <source>
        <dbReference type="ARBA" id="ARBA00022737"/>
    </source>
</evidence>
<dbReference type="PANTHER" id="PTHR47447">
    <property type="entry name" value="OS03G0856100 PROTEIN"/>
    <property type="match status" value="1"/>
</dbReference>
<gene>
    <name evidence="6" type="primary">P67</name>
    <name evidence="6" type="ORF">Tsubulata_025484</name>
</gene>
<feature type="repeat" description="PPR" evidence="3">
    <location>
        <begin position="319"/>
        <end position="353"/>
    </location>
</feature>
<accession>A0A9Q0GFZ0</accession>
<evidence type="ECO:0000256" key="4">
    <source>
        <dbReference type="SAM" id="MobiDB-lite"/>
    </source>
</evidence>
<feature type="repeat" description="PPR" evidence="3">
    <location>
        <begin position="214"/>
        <end position="248"/>
    </location>
</feature>
<dbReference type="GO" id="GO:0009570">
    <property type="term" value="C:chloroplast stroma"/>
    <property type="evidence" value="ECO:0007669"/>
    <property type="project" value="TreeGrafter"/>
</dbReference>
<dbReference type="Proteomes" id="UP001141552">
    <property type="component" value="Unassembled WGS sequence"/>
</dbReference>
<dbReference type="PROSITE" id="PS50828">
    <property type="entry name" value="SMR"/>
    <property type="match status" value="1"/>
</dbReference>
<dbReference type="Pfam" id="PF01535">
    <property type="entry name" value="PPR"/>
    <property type="match status" value="2"/>
</dbReference>
<reference evidence="6" key="2">
    <citation type="journal article" date="2023" name="Plants (Basel)">
        <title>Annotation of the Turnera subulata (Passifloraceae) Draft Genome Reveals the S-Locus Evolved after the Divergence of Turneroideae from Passifloroideae in a Stepwise Manner.</title>
        <authorList>
            <person name="Henning P.M."/>
            <person name="Roalson E.H."/>
            <person name="Mir W."/>
            <person name="McCubbin A.G."/>
            <person name="Shore J.S."/>
        </authorList>
    </citation>
    <scope>NUCLEOTIDE SEQUENCE</scope>
    <source>
        <strain evidence="6">F60SS</strain>
    </source>
</reference>
<evidence type="ECO:0000259" key="5">
    <source>
        <dbReference type="PROSITE" id="PS50828"/>
    </source>
</evidence>
<feature type="repeat" description="PPR" evidence="3">
    <location>
        <begin position="284"/>
        <end position="318"/>
    </location>
</feature>
<dbReference type="AlphaFoldDB" id="A0A9Q0GFZ0"/>
<dbReference type="FunFam" id="1.25.40.10:FF:000509">
    <property type="entry name" value="Pentatricopeptide repeat-containing protein At4g16390, chloroplastic"/>
    <property type="match status" value="1"/>
</dbReference>
<dbReference type="SMART" id="SM00463">
    <property type="entry name" value="SMR"/>
    <property type="match status" value="1"/>
</dbReference>
<keyword evidence="7" id="KW-1185">Reference proteome</keyword>
<dbReference type="GO" id="GO:0003729">
    <property type="term" value="F:mRNA binding"/>
    <property type="evidence" value="ECO:0007669"/>
    <property type="project" value="TreeGrafter"/>
</dbReference>
<feature type="repeat" description="PPR" evidence="3">
    <location>
        <begin position="389"/>
        <end position="423"/>
    </location>
</feature>
<dbReference type="InterPro" id="IPR002625">
    <property type="entry name" value="Smr_dom"/>
</dbReference>
<reference evidence="6" key="1">
    <citation type="submission" date="2022-02" db="EMBL/GenBank/DDBJ databases">
        <authorList>
            <person name="Henning P.M."/>
            <person name="McCubbin A.G."/>
            <person name="Shore J.S."/>
        </authorList>
    </citation>
    <scope>NUCLEOTIDE SEQUENCE</scope>
    <source>
        <strain evidence="6">F60SS</strain>
        <tissue evidence="6">Leaves</tissue>
    </source>
</reference>
<sequence length="703" mass="77818">MNDMRKYLGISDFERKVEVKDMEIFKTCDKCGHPKLTFSTRQLLSLKNHTYTSLLPASKTSLQPSASTNLSTQESPKRDNLQNPDGKPTKSYVWVNPKSSRAARLWKNSYDARYASLIKVARSLDRCNPNLDDVSNILGGLGGLGMEDDAVLIINNMSNPDTALLALKYFTGRGNFRKEVIIYNVTLKVIRERRQLWKAEQLFDEMVQRGVKPDNATFSTIISCASLSGLPHKAVEWFEKMPSFGLEPDDITLSSMIDSYGLAGNIDMALSFYDRARTEKWRLDAITFATLIRIYGMAGNFDGCLNVYEEMKALGVKPNLVTYNTLLDAMGRAMRPWLAKQVYNEMLENGVSPSVGTYTCLLRAYKRGKYSHDALHVYKAMKQKGVKLDVVLYNTLLALCDGIGAVDEATQIMEDMKDSGTSPDSRTFSAMISLFSSYGNVSEAEKYLNEMMEAGFEPTLFVLTSLIQCYGKHQLTDKIVSAFNGLVELGITPDDRFCGCILSAMTQTSRDSLGKLVGCVESANPVLGSVVKLIMQEQGNSEKFKEAAAELFDSIDAEVKKAYCNSLCDLCVNLNMSEKASELLELGLTLEIYTGLQSRSSTQWSLHLRSLSCGSALTALHVWINDLSKEMESGEGLPPLLGINTGHGQSKFGDKSLANVFESYLKELGAPFQAPDNAGWFLTTRVAAESWLDSRKSSDAVAA</sequence>
<dbReference type="SUPFAM" id="SSF81901">
    <property type="entry name" value="HCP-like"/>
    <property type="match status" value="1"/>
</dbReference>
<organism evidence="6 7">
    <name type="scientific">Turnera subulata</name>
    <dbReference type="NCBI Taxonomy" id="218843"/>
    <lineage>
        <taxon>Eukaryota</taxon>
        <taxon>Viridiplantae</taxon>
        <taxon>Streptophyta</taxon>
        <taxon>Embryophyta</taxon>
        <taxon>Tracheophyta</taxon>
        <taxon>Spermatophyta</taxon>
        <taxon>Magnoliopsida</taxon>
        <taxon>eudicotyledons</taxon>
        <taxon>Gunneridae</taxon>
        <taxon>Pentapetalae</taxon>
        <taxon>rosids</taxon>
        <taxon>fabids</taxon>
        <taxon>Malpighiales</taxon>
        <taxon>Passifloraceae</taxon>
        <taxon>Turnera</taxon>
    </lineage>
</organism>
<feature type="domain" description="Smr" evidence="5">
    <location>
        <begin position="606"/>
        <end position="689"/>
    </location>
</feature>